<dbReference type="Gene3D" id="3.40.30.10">
    <property type="entry name" value="Glutaredoxin"/>
    <property type="match status" value="1"/>
</dbReference>
<comment type="caution">
    <text evidence="2">The sequence shown here is derived from an EMBL/GenBank/DDBJ whole genome shotgun (WGS) entry which is preliminary data.</text>
</comment>
<dbReference type="RefSeq" id="WP_386733712.1">
    <property type="nucleotide sequence ID" value="NZ_JBHRXI010000001.1"/>
</dbReference>
<keyword evidence="3" id="KW-1185">Reference proteome</keyword>
<dbReference type="InterPro" id="IPR036282">
    <property type="entry name" value="Glutathione-S-Trfase_C_sf"/>
</dbReference>
<dbReference type="Pfam" id="PF13410">
    <property type="entry name" value="GST_C_2"/>
    <property type="match status" value="1"/>
</dbReference>
<sequence length="203" mass="22658">MKLYHSPNSPYVRKVMVVLHETGQLPEVELIPSSLGPFDSGLPLHDKNPLGKIPALERPDGPTLFDSRVICAWLDDRAGGRLYPSGPGRWEVLTLEALADGILDAALLITYEGRLRREEIRSPEWCDAQWVRIKRACAALESRWMSHLSGPLTMGQIAVGCALGYLDFRHDARGWREGCPDLAAWFATFESRPSMIETRPPPA</sequence>
<evidence type="ECO:0000313" key="3">
    <source>
        <dbReference type="Proteomes" id="UP001595629"/>
    </source>
</evidence>
<dbReference type="Gene3D" id="1.20.1050.10">
    <property type="match status" value="1"/>
</dbReference>
<name>A0ABV7TFB4_9RHOB</name>
<dbReference type="InterPro" id="IPR050983">
    <property type="entry name" value="GST_Omega/HSP26"/>
</dbReference>
<reference evidence="3" key="1">
    <citation type="journal article" date="2019" name="Int. J. Syst. Evol. Microbiol.">
        <title>The Global Catalogue of Microorganisms (GCM) 10K type strain sequencing project: providing services to taxonomists for standard genome sequencing and annotation.</title>
        <authorList>
            <consortium name="The Broad Institute Genomics Platform"/>
            <consortium name="The Broad Institute Genome Sequencing Center for Infectious Disease"/>
            <person name="Wu L."/>
            <person name="Ma J."/>
        </authorList>
    </citation>
    <scope>NUCLEOTIDE SEQUENCE [LARGE SCALE GENOMIC DNA]</scope>
    <source>
        <strain evidence="3">KCTC 42911</strain>
    </source>
</reference>
<dbReference type="Pfam" id="PF13417">
    <property type="entry name" value="GST_N_3"/>
    <property type="match status" value="1"/>
</dbReference>
<dbReference type="CDD" id="cd03049">
    <property type="entry name" value="GST_N_3"/>
    <property type="match status" value="1"/>
</dbReference>
<gene>
    <name evidence="2" type="ORF">ACFORG_02080</name>
</gene>
<proteinExistence type="predicted"/>
<dbReference type="Proteomes" id="UP001595629">
    <property type="component" value="Unassembled WGS sequence"/>
</dbReference>
<dbReference type="PROSITE" id="PS50404">
    <property type="entry name" value="GST_NTER"/>
    <property type="match status" value="1"/>
</dbReference>
<organism evidence="2 3">
    <name type="scientific">Lutimaribacter marinistellae</name>
    <dbReference type="NCBI Taxonomy" id="1820329"/>
    <lineage>
        <taxon>Bacteria</taxon>
        <taxon>Pseudomonadati</taxon>
        <taxon>Pseudomonadota</taxon>
        <taxon>Alphaproteobacteria</taxon>
        <taxon>Rhodobacterales</taxon>
        <taxon>Roseobacteraceae</taxon>
        <taxon>Lutimaribacter</taxon>
    </lineage>
</organism>
<protein>
    <submittedName>
        <fullName evidence="2">Glutathione S-transferase</fullName>
    </submittedName>
</protein>
<evidence type="ECO:0000259" key="1">
    <source>
        <dbReference type="PROSITE" id="PS50404"/>
    </source>
</evidence>
<dbReference type="PANTHER" id="PTHR43968">
    <property type="match status" value="1"/>
</dbReference>
<dbReference type="SUPFAM" id="SSF47616">
    <property type="entry name" value="GST C-terminal domain-like"/>
    <property type="match status" value="1"/>
</dbReference>
<dbReference type="SUPFAM" id="SSF52833">
    <property type="entry name" value="Thioredoxin-like"/>
    <property type="match status" value="1"/>
</dbReference>
<evidence type="ECO:0000313" key="2">
    <source>
        <dbReference type="EMBL" id="MFC3612535.1"/>
    </source>
</evidence>
<dbReference type="InterPro" id="IPR004045">
    <property type="entry name" value="Glutathione_S-Trfase_N"/>
</dbReference>
<accession>A0ABV7TFB4</accession>
<dbReference type="EMBL" id="JBHRXI010000001">
    <property type="protein sequence ID" value="MFC3612535.1"/>
    <property type="molecule type" value="Genomic_DNA"/>
</dbReference>
<feature type="domain" description="GST N-terminal" evidence="1">
    <location>
        <begin position="1"/>
        <end position="82"/>
    </location>
</feature>
<dbReference type="PANTHER" id="PTHR43968:SF6">
    <property type="entry name" value="GLUTATHIONE S-TRANSFERASE OMEGA"/>
    <property type="match status" value="1"/>
</dbReference>
<dbReference type="InterPro" id="IPR036249">
    <property type="entry name" value="Thioredoxin-like_sf"/>
</dbReference>
<dbReference type="CDD" id="cd03205">
    <property type="entry name" value="GST_C_6"/>
    <property type="match status" value="1"/>
</dbReference>